<name>A0A179EW90_METCM</name>
<dbReference type="Gene3D" id="2.130.10.80">
    <property type="entry name" value="Galactose oxidase/kelch, beta-propeller"/>
    <property type="match status" value="1"/>
</dbReference>
<dbReference type="SMART" id="SM00612">
    <property type="entry name" value="Kelch"/>
    <property type="match status" value="3"/>
</dbReference>
<dbReference type="PANTHER" id="PTHR32208">
    <property type="entry name" value="SECRETED PROTEIN-RELATED"/>
    <property type="match status" value="1"/>
</dbReference>
<feature type="signal peptide" evidence="1">
    <location>
        <begin position="1"/>
        <end position="17"/>
    </location>
</feature>
<dbReference type="InterPro" id="IPR015202">
    <property type="entry name" value="GO-like_E_set"/>
</dbReference>
<gene>
    <name evidence="3" type="ORF">VFPPC_11364</name>
</gene>
<dbReference type="SUPFAM" id="SSF49785">
    <property type="entry name" value="Galactose-binding domain-like"/>
    <property type="match status" value="1"/>
</dbReference>
<dbReference type="Pfam" id="PF00754">
    <property type="entry name" value="F5_F8_type_C"/>
    <property type="match status" value="1"/>
</dbReference>
<keyword evidence="4" id="KW-1185">Reference proteome</keyword>
<dbReference type="Pfam" id="PF01344">
    <property type="entry name" value="Kelch_1"/>
    <property type="match status" value="1"/>
</dbReference>
<protein>
    <submittedName>
        <fullName evidence="3">Galactose oxidase</fullName>
    </submittedName>
</protein>
<feature type="chain" id="PRO_5008100979" evidence="1">
    <location>
        <begin position="18"/>
        <end position="672"/>
    </location>
</feature>
<dbReference type="PROSITE" id="PS50022">
    <property type="entry name" value="FA58C_3"/>
    <property type="match status" value="1"/>
</dbReference>
<dbReference type="InterPro" id="IPR014756">
    <property type="entry name" value="Ig_E-set"/>
</dbReference>
<evidence type="ECO:0000313" key="4">
    <source>
        <dbReference type="Proteomes" id="UP000078397"/>
    </source>
</evidence>
<dbReference type="InterPro" id="IPR008979">
    <property type="entry name" value="Galactose-bd-like_sf"/>
</dbReference>
<dbReference type="AlphaFoldDB" id="A0A179EW90"/>
<dbReference type="Gene3D" id="2.60.40.10">
    <property type="entry name" value="Immunoglobulins"/>
    <property type="match status" value="1"/>
</dbReference>
<dbReference type="InterPro" id="IPR006652">
    <property type="entry name" value="Kelch_1"/>
</dbReference>
<accession>A0A179EW90</accession>
<dbReference type="OrthoDB" id="2019572at2759"/>
<dbReference type="PANTHER" id="PTHR32208:SF68">
    <property type="entry name" value="GALACTOSE OXIDASE"/>
    <property type="match status" value="1"/>
</dbReference>
<keyword evidence="1" id="KW-0732">Signal</keyword>
<proteinExistence type="predicted"/>
<dbReference type="InterPro" id="IPR013783">
    <property type="entry name" value="Ig-like_fold"/>
</dbReference>
<evidence type="ECO:0000313" key="3">
    <source>
        <dbReference type="EMBL" id="OAQ57436.1"/>
    </source>
</evidence>
<dbReference type="SUPFAM" id="SSF50965">
    <property type="entry name" value="Galactose oxidase, central domain"/>
    <property type="match status" value="1"/>
</dbReference>
<organism evidence="3 4">
    <name type="scientific">Pochonia chlamydosporia 170</name>
    <dbReference type="NCBI Taxonomy" id="1380566"/>
    <lineage>
        <taxon>Eukaryota</taxon>
        <taxon>Fungi</taxon>
        <taxon>Dikarya</taxon>
        <taxon>Ascomycota</taxon>
        <taxon>Pezizomycotina</taxon>
        <taxon>Sordariomycetes</taxon>
        <taxon>Hypocreomycetidae</taxon>
        <taxon>Hypocreales</taxon>
        <taxon>Clavicipitaceae</taxon>
        <taxon>Pochonia</taxon>
    </lineage>
</organism>
<dbReference type="SMART" id="SM00231">
    <property type="entry name" value="FA58C"/>
    <property type="match status" value="1"/>
</dbReference>
<dbReference type="EMBL" id="LSBJ02000015">
    <property type="protein sequence ID" value="OAQ57436.1"/>
    <property type="molecule type" value="Genomic_DNA"/>
</dbReference>
<dbReference type="RefSeq" id="XP_018135762.1">
    <property type="nucleotide sequence ID" value="XM_018289579.1"/>
</dbReference>
<evidence type="ECO:0000259" key="2">
    <source>
        <dbReference type="PROSITE" id="PS50022"/>
    </source>
</evidence>
<dbReference type="GeneID" id="28853573"/>
<evidence type="ECO:0000256" key="1">
    <source>
        <dbReference type="SAM" id="SignalP"/>
    </source>
</evidence>
<dbReference type="InterPro" id="IPR011043">
    <property type="entry name" value="Gal_Oxase/kelch_b-propeller"/>
</dbReference>
<dbReference type="STRING" id="1380566.A0A179EW90"/>
<dbReference type="Pfam" id="PF09118">
    <property type="entry name" value="GO-like_E_set"/>
    <property type="match status" value="1"/>
</dbReference>
<comment type="caution">
    <text evidence="3">The sequence shown here is derived from an EMBL/GenBank/DDBJ whole genome shotgun (WGS) entry which is preliminary data.</text>
</comment>
<reference evidence="3 4" key="1">
    <citation type="journal article" date="2016" name="PLoS Pathog.">
        <title>Biosynthesis of antibiotic leucinostatins in bio-control fungus Purpureocillium lilacinum and their inhibition on phytophthora revealed by genome mining.</title>
        <authorList>
            <person name="Wang G."/>
            <person name="Liu Z."/>
            <person name="Lin R."/>
            <person name="Li E."/>
            <person name="Mao Z."/>
            <person name="Ling J."/>
            <person name="Yang Y."/>
            <person name="Yin W.B."/>
            <person name="Xie B."/>
        </authorList>
    </citation>
    <scope>NUCLEOTIDE SEQUENCE [LARGE SCALE GENOMIC DNA]</scope>
    <source>
        <strain evidence="3">170</strain>
    </source>
</reference>
<sequence>MKLASQTLLAIVSLSQAAAINSEITTKQHYRENSTFAKLSAAAPIGNEINHAGWKVTCDSYQPGNECIKAIDGEGKTFWHTAFDNSNLPHQIVVDLGTTHNVNGLSALPRQDGNNHGYIAQHDVSVSIDNENWETVARGNWYAGDSTQKFANFETKLIRYIRLRAMSEAHGHQWTSLAELKVYEAKGGPAAYSGNGKWGPTIDFPTVPVAGTVDPFTGKVIIWSSYKYDNYAGTSQDRVFTSIWDPATGIVTSKLVDDTDHDMFCPGISIDGTGKMVVTGGNSARKTTLYDYQKRTWIPGPDMNLPRGYQSSTTLSDGRIFTVGGCWSGGWLEKNGEVYDPKAKAWTNLSSALVRPMLTHDSQGIYRADNHGWLFGWKSGSVFQAGPSTSMNWYFTAGNGRVASAGIRKTIKGVDPDSMSGNAVMYDATNGKILTFGGSPSYQDSNATGHAHLITIGNPGSQAQVQVAGNGMWSPRAFHTSVVLPDGKTFITGGQSYAVPFSDDTAQLTPELYDPNTDTFYQQQSNTIIRVYHSMSLLLSDGRVFNAGGGLCGDCKTNHFDGQVFTPQYLLTNNGQPATRPVITSVIQSGRRITITTDSAVSTASLIRFGTATHTVNTDQRRIPLPLNTSGTNQYVADAPVDPGILLPGYYMLFVMNANGVPSVSKTLTFLV</sequence>
<dbReference type="InterPro" id="IPR000421">
    <property type="entry name" value="FA58C"/>
</dbReference>
<dbReference type="CDD" id="cd02851">
    <property type="entry name" value="E_set_GO_C"/>
    <property type="match status" value="1"/>
</dbReference>
<dbReference type="KEGG" id="pchm:VFPPC_11364"/>
<dbReference type="Proteomes" id="UP000078397">
    <property type="component" value="Unassembled WGS sequence"/>
</dbReference>
<dbReference type="InterPro" id="IPR037293">
    <property type="entry name" value="Gal_Oxidase_central_sf"/>
</dbReference>
<dbReference type="SUPFAM" id="SSF81296">
    <property type="entry name" value="E set domains"/>
    <property type="match status" value="1"/>
</dbReference>
<dbReference type="Gene3D" id="2.60.120.260">
    <property type="entry name" value="Galactose-binding domain-like"/>
    <property type="match status" value="1"/>
</dbReference>
<feature type="domain" description="F5/8 type C" evidence="2">
    <location>
        <begin position="40"/>
        <end position="185"/>
    </location>
</feature>